<evidence type="ECO:0000313" key="1">
    <source>
        <dbReference type="EMBL" id="KAG2454303.1"/>
    </source>
</evidence>
<organism evidence="1 2">
    <name type="scientific">Chlamydomonas schloesseri</name>
    <dbReference type="NCBI Taxonomy" id="2026947"/>
    <lineage>
        <taxon>Eukaryota</taxon>
        <taxon>Viridiplantae</taxon>
        <taxon>Chlorophyta</taxon>
        <taxon>core chlorophytes</taxon>
        <taxon>Chlorophyceae</taxon>
        <taxon>CS clade</taxon>
        <taxon>Chlamydomonadales</taxon>
        <taxon>Chlamydomonadaceae</taxon>
        <taxon>Chlamydomonas</taxon>
    </lineage>
</organism>
<dbReference type="AlphaFoldDB" id="A0A835WU56"/>
<protein>
    <submittedName>
        <fullName evidence="1">Uncharacterized protein</fullName>
    </submittedName>
</protein>
<evidence type="ECO:0000313" key="2">
    <source>
        <dbReference type="Proteomes" id="UP000613740"/>
    </source>
</evidence>
<sequence>MEQATTWYTGNNGITSCNITVYFDTPLYATQVGIFIVHKGSAKSIIMPNLTLIPAWGPSVTTSCGTDPATSCEAKNNANAFWFTCTFSGTLTYVAGMTFGITDNGYKVRME</sequence>
<keyword evidence="2" id="KW-1185">Reference proteome</keyword>
<dbReference type="EMBL" id="JAEHOD010000002">
    <property type="protein sequence ID" value="KAG2454303.1"/>
    <property type="molecule type" value="Genomic_DNA"/>
</dbReference>
<accession>A0A835WU56</accession>
<dbReference type="Proteomes" id="UP000613740">
    <property type="component" value="Unassembled WGS sequence"/>
</dbReference>
<name>A0A835WU56_9CHLO</name>
<gene>
    <name evidence="1" type="ORF">HYH02_001332</name>
</gene>
<proteinExistence type="predicted"/>
<reference evidence="1" key="1">
    <citation type="journal article" date="2020" name="bioRxiv">
        <title>Comparative genomics of Chlamydomonas.</title>
        <authorList>
            <person name="Craig R.J."/>
            <person name="Hasan A.R."/>
            <person name="Ness R.W."/>
            <person name="Keightley P.D."/>
        </authorList>
    </citation>
    <scope>NUCLEOTIDE SEQUENCE</scope>
    <source>
        <strain evidence="1">CCAP 11/173</strain>
    </source>
</reference>
<dbReference type="OrthoDB" id="10531965at2759"/>
<comment type="caution">
    <text evidence="1">The sequence shown here is derived from an EMBL/GenBank/DDBJ whole genome shotgun (WGS) entry which is preliminary data.</text>
</comment>